<protein>
    <submittedName>
        <fullName evidence="6">Related to interferon-induced GTP-binding protein Mx</fullName>
    </submittedName>
</protein>
<dbReference type="Pfam" id="PF00350">
    <property type="entry name" value="Dynamin_N"/>
    <property type="match status" value="1"/>
</dbReference>
<organism evidence="6 7">
    <name type="scientific">Phialocephala subalpina</name>
    <dbReference type="NCBI Taxonomy" id="576137"/>
    <lineage>
        <taxon>Eukaryota</taxon>
        <taxon>Fungi</taxon>
        <taxon>Dikarya</taxon>
        <taxon>Ascomycota</taxon>
        <taxon>Pezizomycotina</taxon>
        <taxon>Leotiomycetes</taxon>
        <taxon>Helotiales</taxon>
        <taxon>Mollisiaceae</taxon>
        <taxon>Phialocephala</taxon>
        <taxon>Phialocephala fortinii species complex</taxon>
    </lineage>
</organism>
<dbReference type="SUPFAM" id="SSF52540">
    <property type="entry name" value="P-loop containing nucleoside triphosphate hydrolases"/>
    <property type="match status" value="1"/>
</dbReference>
<dbReference type="SMART" id="SM00053">
    <property type="entry name" value="DYNc"/>
    <property type="match status" value="1"/>
</dbReference>
<dbReference type="CDD" id="cd08771">
    <property type="entry name" value="DLP_1"/>
    <property type="match status" value="1"/>
</dbReference>
<evidence type="ECO:0000259" key="5">
    <source>
        <dbReference type="PROSITE" id="PS51718"/>
    </source>
</evidence>
<dbReference type="Proteomes" id="UP000184330">
    <property type="component" value="Unassembled WGS sequence"/>
</dbReference>
<keyword evidence="2" id="KW-0342">GTP-binding</keyword>
<dbReference type="GO" id="GO:0048312">
    <property type="term" value="P:intracellular distribution of mitochondria"/>
    <property type="evidence" value="ECO:0007669"/>
    <property type="project" value="TreeGrafter"/>
</dbReference>
<feature type="domain" description="Dynamin-type G" evidence="5">
    <location>
        <begin position="58"/>
        <end position="348"/>
    </location>
</feature>
<feature type="region of interest" description="Disordered" evidence="3">
    <location>
        <begin position="1"/>
        <end position="22"/>
    </location>
</feature>
<name>A0A1L7X6K0_9HELO</name>
<dbReference type="AlphaFoldDB" id="A0A1L7X6K0"/>
<dbReference type="InterPro" id="IPR001401">
    <property type="entry name" value="Dynamin_GTPase"/>
</dbReference>
<dbReference type="GO" id="GO:0005739">
    <property type="term" value="C:mitochondrion"/>
    <property type="evidence" value="ECO:0007669"/>
    <property type="project" value="TreeGrafter"/>
</dbReference>
<dbReference type="PANTHER" id="PTHR11566">
    <property type="entry name" value="DYNAMIN"/>
    <property type="match status" value="1"/>
</dbReference>
<dbReference type="PANTHER" id="PTHR11566:SF66">
    <property type="entry name" value="INTERFERON-INDUCED GTP-BINDING PROTEIN MX"/>
    <property type="match status" value="1"/>
</dbReference>
<dbReference type="InterPro" id="IPR030381">
    <property type="entry name" value="G_DYNAMIN_dom"/>
</dbReference>
<dbReference type="GO" id="GO:0006897">
    <property type="term" value="P:endocytosis"/>
    <property type="evidence" value="ECO:0007669"/>
    <property type="project" value="TreeGrafter"/>
</dbReference>
<evidence type="ECO:0000313" key="7">
    <source>
        <dbReference type="Proteomes" id="UP000184330"/>
    </source>
</evidence>
<dbReference type="GO" id="GO:0000266">
    <property type="term" value="P:mitochondrial fission"/>
    <property type="evidence" value="ECO:0007669"/>
    <property type="project" value="TreeGrafter"/>
</dbReference>
<dbReference type="STRING" id="576137.A0A1L7X6K0"/>
<dbReference type="PRINTS" id="PR00195">
    <property type="entry name" value="DYNAMIN"/>
</dbReference>
<feature type="domain" description="GED" evidence="4">
    <location>
        <begin position="664"/>
        <end position="751"/>
    </location>
</feature>
<dbReference type="Pfam" id="PF01031">
    <property type="entry name" value="Dynamin_M"/>
    <property type="match status" value="1"/>
</dbReference>
<dbReference type="PROSITE" id="PS51718">
    <property type="entry name" value="G_DYNAMIN_2"/>
    <property type="match status" value="1"/>
</dbReference>
<accession>A0A1L7X6K0</accession>
<dbReference type="Gene3D" id="3.40.50.300">
    <property type="entry name" value="P-loop containing nucleotide triphosphate hydrolases"/>
    <property type="match status" value="1"/>
</dbReference>
<dbReference type="EMBL" id="FJOG01000016">
    <property type="protein sequence ID" value="CZR60650.1"/>
    <property type="molecule type" value="Genomic_DNA"/>
</dbReference>
<evidence type="ECO:0000259" key="4">
    <source>
        <dbReference type="PROSITE" id="PS51388"/>
    </source>
</evidence>
<dbReference type="PROSITE" id="PS51388">
    <property type="entry name" value="GED"/>
    <property type="match status" value="1"/>
</dbReference>
<dbReference type="GO" id="GO:0005525">
    <property type="term" value="F:GTP binding"/>
    <property type="evidence" value="ECO:0007669"/>
    <property type="project" value="InterPro"/>
</dbReference>
<keyword evidence="1" id="KW-0547">Nucleotide-binding</keyword>
<keyword evidence="7" id="KW-1185">Reference proteome</keyword>
<dbReference type="GO" id="GO:0016559">
    <property type="term" value="P:peroxisome fission"/>
    <property type="evidence" value="ECO:0007669"/>
    <property type="project" value="TreeGrafter"/>
</dbReference>
<sequence>MSGSSTPTESTSSPGELQPSTMLDTSDMMFSLEGLQSDEQRRVLDMVVQIRKCGLEGDLSLPQIVVCGDQSAGKSSVLEAITRVPFPRNDGLCTRYATEISLRCAASESLTIKVIPDKARPASEQEQIKQFVQAIANFDELPRVMDAAMAVMGISKGDANNPSTRAFARDVLSIEIAGPSQPQLTLVDIPGLIATSTRGVTKADVDMVAEITDHYIKQPRTICLAVVCATNDYANQKILEKVRDVDPDGDRTLGVITKPDGPSEGSGSQKNFIDLANNMDIFFKLGWHVLKNRSYEERDFSIEERDIAEAAFFRTTSWNTLSPDCLGVDTLRTRLCTLLFEHIKRELPQLHKELESQLDKNRNEHELLGVRRSTAIECKTYLAQMSQEFHSICTAAVKGQYEGSYFLTDVDPNFSLDAPSTLARTRAVIQTLNIQFEEDIRLNGHKYQISMPPIHEDDDDVQNEDETDKDEEFQWPRSLRPKGKDDPIQMSQAEAVKWVGRVIQQSRGRELIGNFNPLLIHALFWEQSENWKNYAKSHVKMVSSVCNRFLRNLLRDTCPKDVANRLWGLRIEPDLKKRDQAAYKELDLLLSELQEFISNYNHYYADTITKRRQQRQQAVLKKAMKAATTVTIDRYGAEVTIVDTVTAIANFTLATKPDMNEFACEEALDGLFAIYKVMQKVFVANVTTQVIERHIIRGLENIFSPVVVNSLEASQAEALALEPSNTRRHRAYLEEQIKKLEEGHEIFQSVM</sequence>
<dbReference type="InterPro" id="IPR000375">
    <property type="entry name" value="Dynamin_stalk"/>
</dbReference>
<evidence type="ECO:0000256" key="2">
    <source>
        <dbReference type="ARBA" id="ARBA00023134"/>
    </source>
</evidence>
<proteinExistence type="predicted"/>
<evidence type="ECO:0000256" key="3">
    <source>
        <dbReference type="SAM" id="MobiDB-lite"/>
    </source>
</evidence>
<dbReference type="InterPro" id="IPR027417">
    <property type="entry name" value="P-loop_NTPase"/>
</dbReference>
<gene>
    <name evidence="6" type="ORF">PAC_10546</name>
</gene>
<dbReference type="GO" id="GO:0016020">
    <property type="term" value="C:membrane"/>
    <property type="evidence" value="ECO:0007669"/>
    <property type="project" value="TreeGrafter"/>
</dbReference>
<dbReference type="InterPro" id="IPR022812">
    <property type="entry name" value="Dynamin"/>
</dbReference>
<dbReference type="GO" id="GO:0003924">
    <property type="term" value="F:GTPase activity"/>
    <property type="evidence" value="ECO:0007669"/>
    <property type="project" value="InterPro"/>
</dbReference>
<feature type="compositionally biased region" description="Low complexity" evidence="3">
    <location>
        <begin position="1"/>
        <end position="16"/>
    </location>
</feature>
<dbReference type="FunFam" id="3.40.50.300:FF:001425">
    <property type="entry name" value="Dynamin GTPase, putative"/>
    <property type="match status" value="1"/>
</dbReference>
<reference evidence="6 7" key="1">
    <citation type="submission" date="2016-03" db="EMBL/GenBank/DDBJ databases">
        <authorList>
            <person name="Ploux O."/>
        </authorList>
    </citation>
    <scope>NUCLEOTIDE SEQUENCE [LARGE SCALE GENOMIC DNA]</scope>
    <source>
        <strain evidence="6 7">UAMH 11012</strain>
    </source>
</reference>
<dbReference type="OrthoDB" id="415706at2759"/>
<feature type="compositionally biased region" description="Acidic residues" evidence="3">
    <location>
        <begin position="456"/>
        <end position="473"/>
    </location>
</feature>
<dbReference type="InterPro" id="IPR020850">
    <property type="entry name" value="GED_dom"/>
</dbReference>
<feature type="region of interest" description="Disordered" evidence="3">
    <location>
        <begin position="451"/>
        <end position="486"/>
    </location>
</feature>
<dbReference type="GO" id="GO:0008017">
    <property type="term" value="F:microtubule binding"/>
    <property type="evidence" value="ECO:0007669"/>
    <property type="project" value="TreeGrafter"/>
</dbReference>
<evidence type="ECO:0000256" key="1">
    <source>
        <dbReference type="ARBA" id="ARBA00022741"/>
    </source>
</evidence>
<dbReference type="GO" id="GO:0005874">
    <property type="term" value="C:microtubule"/>
    <property type="evidence" value="ECO:0007669"/>
    <property type="project" value="TreeGrafter"/>
</dbReference>
<evidence type="ECO:0000313" key="6">
    <source>
        <dbReference type="EMBL" id="CZR60650.1"/>
    </source>
</evidence>
<dbReference type="InterPro" id="IPR045063">
    <property type="entry name" value="Dynamin_N"/>
</dbReference>